<dbReference type="EMBL" id="ML208338">
    <property type="protein sequence ID" value="TFK69052.1"/>
    <property type="molecule type" value="Genomic_DNA"/>
</dbReference>
<sequence length="166" mass="18786">MLRPWAQLLSLILRRDYFSQPSVTSLPNGFSHFVPSGNLEVIVGTSTNNGLQEDSCSRRPFVGMQLVGRWTCIFWKSRGYSKYHFEHINPAVCNNSPRGIRVTTSASDATAQSLTSFLEYICSGGLLNRRRQVYKNSYLRRCAGRGPSALWWSKLCKSHVASPNYF</sequence>
<keyword evidence="2" id="KW-1185">Reference proteome</keyword>
<dbReference type="Proteomes" id="UP000308600">
    <property type="component" value="Unassembled WGS sequence"/>
</dbReference>
<accession>A0ACD3AVR2</accession>
<protein>
    <submittedName>
        <fullName evidence="1">Uncharacterized protein</fullName>
    </submittedName>
</protein>
<reference evidence="1 2" key="1">
    <citation type="journal article" date="2019" name="Nat. Ecol. Evol.">
        <title>Megaphylogeny resolves global patterns of mushroom evolution.</title>
        <authorList>
            <person name="Varga T."/>
            <person name="Krizsan K."/>
            <person name="Foldi C."/>
            <person name="Dima B."/>
            <person name="Sanchez-Garcia M."/>
            <person name="Sanchez-Ramirez S."/>
            <person name="Szollosi G.J."/>
            <person name="Szarkandi J.G."/>
            <person name="Papp V."/>
            <person name="Albert L."/>
            <person name="Andreopoulos W."/>
            <person name="Angelini C."/>
            <person name="Antonin V."/>
            <person name="Barry K.W."/>
            <person name="Bougher N.L."/>
            <person name="Buchanan P."/>
            <person name="Buyck B."/>
            <person name="Bense V."/>
            <person name="Catcheside P."/>
            <person name="Chovatia M."/>
            <person name="Cooper J."/>
            <person name="Damon W."/>
            <person name="Desjardin D."/>
            <person name="Finy P."/>
            <person name="Geml J."/>
            <person name="Haridas S."/>
            <person name="Hughes K."/>
            <person name="Justo A."/>
            <person name="Karasinski D."/>
            <person name="Kautmanova I."/>
            <person name="Kiss B."/>
            <person name="Kocsube S."/>
            <person name="Kotiranta H."/>
            <person name="LaButti K.M."/>
            <person name="Lechner B.E."/>
            <person name="Liimatainen K."/>
            <person name="Lipzen A."/>
            <person name="Lukacs Z."/>
            <person name="Mihaltcheva S."/>
            <person name="Morgado L.N."/>
            <person name="Niskanen T."/>
            <person name="Noordeloos M.E."/>
            <person name="Ohm R.A."/>
            <person name="Ortiz-Santana B."/>
            <person name="Ovrebo C."/>
            <person name="Racz N."/>
            <person name="Riley R."/>
            <person name="Savchenko A."/>
            <person name="Shiryaev A."/>
            <person name="Soop K."/>
            <person name="Spirin V."/>
            <person name="Szebenyi C."/>
            <person name="Tomsovsky M."/>
            <person name="Tulloss R.E."/>
            <person name="Uehling J."/>
            <person name="Grigoriev I.V."/>
            <person name="Vagvolgyi C."/>
            <person name="Papp T."/>
            <person name="Martin F.M."/>
            <person name="Miettinen O."/>
            <person name="Hibbett D.S."/>
            <person name="Nagy L.G."/>
        </authorList>
    </citation>
    <scope>NUCLEOTIDE SEQUENCE [LARGE SCALE GENOMIC DNA]</scope>
    <source>
        <strain evidence="1 2">NL-1719</strain>
    </source>
</reference>
<organism evidence="1 2">
    <name type="scientific">Pluteus cervinus</name>
    <dbReference type="NCBI Taxonomy" id="181527"/>
    <lineage>
        <taxon>Eukaryota</taxon>
        <taxon>Fungi</taxon>
        <taxon>Dikarya</taxon>
        <taxon>Basidiomycota</taxon>
        <taxon>Agaricomycotina</taxon>
        <taxon>Agaricomycetes</taxon>
        <taxon>Agaricomycetidae</taxon>
        <taxon>Agaricales</taxon>
        <taxon>Pluteineae</taxon>
        <taxon>Pluteaceae</taxon>
        <taxon>Pluteus</taxon>
    </lineage>
</organism>
<gene>
    <name evidence="1" type="ORF">BDN72DRAFT_638378</name>
</gene>
<proteinExistence type="predicted"/>
<evidence type="ECO:0000313" key="2">
    <source>
        <dbReference type="Proteomes" id="UP000308600"/>
    </source>
</evidence>
<name>A0ACD3AVR2_9AGAR</name>
<evidence type="ECO:0000313" key="1">
    <source>
        <dbReference type="EMBL" id="TFK69052.1"/>
    </source>
</evidence>